<feature type="domain" description="HTH araC/xylS-type" evidence="4">
    <location>
        <begin position="193"/>
        <end position="298"/>
    </location>
</feature>
<accession>A0A9D9HL11</accession>
<comment type="caution">
    <text evidence="5">The sequence shown here is derived from an EMBL/GenBank/DDBJ whole genome shotgun (WGS) entry which is preliminary data.</text>
</comment>
<dbReference type="EMBL" id="JADIMK010000054">
    <property type="protein sequence ID" value="MBO8455789.1"/>
    <property type="molecule type" value="Genomic_DNA"/>
</dbReference>
<keyword evidence="1" id="KW-0805">Transcription regulation</keyword>
<dbReference type="PANTHER" id="PTHR43280:SF32">
    <property type="entry name" value="TRANSCRIPTIONAL REGULATORY PROTEIN"/>
    <property type="match status" value="1"/>
</dbReference>
<evidence type="ECO:0000313" key="6">
    <source>
        <dbReference type="Proteomes" id="UP000823617"/>
    </source>
</evidence>
<keyword evidence="2" id="KW-0238">DNA-binding</keyword>
<dbReference type="AlphaFoldDB" id="A0A9D9HL11"/>
<reference evidence="5" key="1">
    <citation type="submission" date="2020-10" db="EMBL/GenBank/DDBJ databases">
        <authorList>
            <person name="Gilroy R."/>
        </authorList>
    </citation>
    <scope>NUCLEOTIDE SEQUENCE</scope>
    <source>
        <strain evidence="5">B1-3475</strain>
    </source>
</reference>
<proteinExistence type="predicted"/>
<dbReference type="Pfam" id="PF12833">
    <property type="entry name" value="HTH_18"/>
    <property type="match status" value="1"/>
</dbReference>
<dbReference type="GO" id="GO:0003700">
    <property type="term" value="F:DNA-binding transcription factor activity"/>
    <property type="evidence" value="ECO:0007669"/>
    <property type="project" value="InterPro"/>
</dbReference>
<reference evidence="5" key="2">
    <citation type="journal article" date="2021" name="PeerJ">
        <title>Extensive microbial diversity within the chicken gut microbiome revealed by metagenomics and culture.</title>
        <authorList>
            <person name="Gilroy R."/>
            <person name="Ravi A."/>
            <person name="Getino M."/>
            <person name="Pursley I."/>
            <person name="Horton D.L."/>
            <person name="Alikhan N.F."/>
            <person name="Baker D."/>
            <person name="Gharbi K."/>
            <person name="Hall N."/>
            <person name="Watson M."/>
            <person name="Adriaenssens E.M."/>
            <person name="Foster-Nyarko E."/>
            <person name="Jarju S."/>
            <person name="Secka A."/>
            <person name="Antonio M."/>
            <person name="Oren A."/>
            <person name="Chaudhuri R.R."/>
            <person name="La Ragione R."/>
            <person name="Hildebrand F."/>
            <person name="Pallen M.J."/>
        </authorList>
    </citation>
    <scope>NUCLEOTIDE SEQUENCE</scope>
    <source>
        <strain evidence="5">B1-3475</strain>
    </source>
</reference>
<protein>
    <submittedName>
        <fullName evidence="5">AraC family transcriptional regulator</fullName>
    </submittedName>
</protein>
<sequence length="301" mass="34842">MDDIFVLDSTEKYNELYGLETRHPLVSVIDLNKATREPGNIHFRYGLYAVYLKMVKSCDILYGRQPYDYQDGTIVCFAPGQSAQFIMTDDKPQKNVYGLLFHPDIIKGTPLGKEIRRYSFFSYSSNEALHISDEEKKTFMESLGIINRELEHAIDKHSRLLLSMHIQLLLEYCQRFYDRQFITREKVSRGAISRFETLLEEYFDGSNAEESGLPTVRYFADKLCLSANYFGDMVKKETGKTPQEFIQDKIIDLAKEKILGTEDTVSQIAYSLGFQYPQHLCRLFKQKVGCSPNKYRKGNAD</sequence>
<name>A0A9D9HL11_9BACT</name>
<evidence type="ECO:0000256" key="1">
    <source>
        <dbReference type="ARBA" id="ARBA00023015"/>
    </source>
</evidence>
<keyword evidence="3" id="KW-0804">Transcription</keyword>
<gene>
    <name evidence="5" type="ORF">IAC08_05235</name>
</gene>
<evidence type="ECO:0000256" key="2">
    <source>
        <dbReference type="ARBA" id="ARBA00023125"/>
    </source>
</evidence>
<organism evidence="5 6">
    <name type="scientific">Candidatus Cryptobacteroides intestinigallinarum</name>
    <dbReference type="NCBI Taxonomy" id="2840767"/>
    <lineage>
        <taxon>Bacteria</taxon>
        <taxon>Pseudomonadati</taxon>
        <taxon>Bacteroidota</taxon>
        <taxon>Bacteroidia</taxon>
        <taxon>Bacteroidales</taxon>
        <taxon>Candidatus Cryptobacteroides</taxon>
    </lineage>
</organism>
<dbReference type="SMART" id="SM00342">
    <property type="entry name" value="HTH_ARAC"/>
    <property type="match status" value="1"/>
</dbReference>
<evidence type="ECO:0000313" key="5">
    <source>
        <dbReference type="EMBL" id="MBO8455789.1"/>
    </source>
</evidence>
<evidence type="ECO:0000259" key="4">
    <source>
        <dbReference type="PROSITE" id="PS01124"/>
    </source>
</evidence>
<dbReference type="Proteomes" id="UP000823617">
    <property type="component" value="Unassembled WGS sequence"/>
</dbReference>
<dbReference type="PROSITE" id="PS01124">
    <property type="entry name" value="HTH_ARAC_FAMILY_2"/>
    <property type="match status" value="1"/>
</dbReference>
<evidence type="ECO:0000256" key="3">
    <source>
        <dbReference type="ARBA" id="ARBA00023163"/>
    </source>
</evidence>
<dbReference type="GO" id="GO:0043565">
    <property type="term" value="F:sequence-specific DNA binding"/>
    <property type="evidence" value="ECO:0007669"/>
    <property type="project" value="InterPro"/>
</dbReference>
<dbReference type="InterPro" id="IPR018060">
    <property type="entry name" value="HTH_AraC"/>
</dbReference>
<dbReference type="PANTHER" id="PTHR43280">
    <property type="entry name" value="ARAC-FAMILY TRANSCRIPTIONAL REGULATOR"/>
    <property type="match status" value="1"/>
</dbReference>
<dbReference type="SUPFAM" id="SSF46689">
    <property type="entry name" value="Homeodomain-like"/>
    <property type="match status" value="1"/>
</dbReference>
<dbReference type="Gene3D" id="1.10.10.60">
    <property type="entry name" value="Homeodomain-like"/>
    <property type="match status" value="2"/>
</dbReference>
<dbReference type="InterPro" id="IPR009057">
    <property type="entry name" value="Homeodomain-like_sf"/>
</dbReference>